<dbReference type="EMBL" id="CBSX010000098">
    <property type="protein sequence ID" value="CDH05330.1"/>
    <property type="molecule type" value="Genomic_DNA"/>
</dbReference>
<comment type="caution">
    <text evidence="1">The sequence shown here is derived from an EMBL/GenBank/DDBJ whole genome shotgun (WGS) entry which is preliminary data.</text>
</comment>
<protein>
    <submittedName>
        <fullName evidence="1">Uncharacterized protein</fullName>
    </submittedName>
</protein>
<dbReference type="Proteomes" id="UP000028483">
    <property type="component" value="Unassembled WGS sequence"/>
</dbReference>
<organism evidence="1">
    <name type="scientific">Xenorhabdus bovienii str. oregonense</name>
    <dbReference type="NCBI Taxonomy" id="1398202"/>
    <lineage>
        <taxon>Bacteria</taxon>
        <taxon>Pseudomonadati</taxon>
        <taxon>Pseudomonadota</taxon>
        <taxon>Gammaproteobacteria</taxon>
        <taxon>Enterobacterales</taxon>
        <taxon>Morganellaceae</taxon>
        <taxon>Xenorhabdus</taxon>
    </lineage>
</organism>
<dbReference type="HOGENOM" id="CLU_1739812_0_0_6"/>
<reference evidence="1" key="1">
    <citation type="submission" date="2013-07" db="EMBL/GenBank/DDBJ databases">
        <title>Sub-species coevolution in mutualistic symbiosis.</title>
        <authorList>
            <person name="Murfin K."/>
            <person name="Klassen J."/>
            <person name="Lee M."/>
            <person name="Forst S."/>
            <person name="Stock P."/>
            <person name="Goodrich-Blair H."/>
        </authorList>
    </citation>
    <scope>NUCLEOTIDE SEQUENCE [LARGE SCALE GENOMIC DNA]</scope>
    <source>
        <strain evidence="1">Oregonense</strain>
    </source>
</reference>
<accession>A0A077P2Q5</accession>
<sequence length="150" mass="15931">MSTRAGKALPIIGTGLATYQGTQDFPLVQIQSRTEKLAEMRQRLGRELTEVENALYGTAGAKDAWKSLTSLFGSDEELSIKKAPVTVQDAEKAGIIPTVNAAQKPQANAAPPLPPMTFTSQLLLDGRTLAEATNQYNALDAGRGTGGIYP</sequence>
<dbReference type="AlphaFoldDB" id="A0A077P2Q5"/>
<proteinExistence type="predicted"/>
<evidence type="ECO:0000313" key="1">
    <source>
        <dbReference type="EMBL" id="CDH05330.1"/>
    </source>
</evidence>
<name>A0A077P2Q5_XENBV</name>
<gene>
    <name evidence="1" type="ORF">XBO1_1870001</name>
</gene>